<evidence type="ECO:0000313" key="3">
    <source>
        <dbReference type="Proteomes" id="UP000265520"/>
    </source>
</evidence>
<dbReference type="AlphaFoldDB" id="A0A392P8D4"/>
<accession>A0A392P8D4</accession>
<organism evidence="2 3">
    <name type="scientific">Trifolium medium</name>
    <dbReference type="NCBI Taxonomy" id="97028"/>
    <lineage>
        <taxon>Eukaryota</taxon>
        <taxon>Viridiplantae</taxon>
        <taxon>Streptophyta</taxon>
        <taxon>Embryophyta</taxon>
        <taxon>Tracheophyta</taxon>
        <taxon>Spermatophyta</taxon>
        <taxon>Magnoliopsida</taxon>
        <taxon>eudicotyledons</taxon>
        <taxon>Gunneridae</taxon>
        <taxon>Pentapetalae</taxon>
        <taxon>rosids</taxon>
        <taxon>fabids</taxon>
        <taxon>Fabales</taxon>
        <taxon>Fabaceae</taxon>
        <taxon>Papilionoideae</taxon>
        <taxon>50 kb inversion clade</taxon>
        <taxon>NPAAA clade</taxon>
        <taxon>Hologalegina</taxon>
        <taxon>IRL clade</taxon>
        <taxon>Trifolieae</taxon>
        <taxon>Trifolium</taxon>
    </lineage>
</organism>
<dbReference type="Proteomes" id="UP000265520">
    <property type="component" value="Unassembled WGS sequence"/>
</dbReference>
<feature type="compositionally biased region" description="Acidic residues" evidence="1">
    <location>
        <begin position="12"/>
        <end position="37"/>
    </location>
</feature>
<sequence>MDSMGRRTLTEGLDDESEEDENVDNEYTIEEEQEEDGILNNEGCRWSALFEGLNMLKVQACD</sequence>
<evidence type="ECO:0000313" key="2">
    <source>
        <dbReference type="EMBL" id="MCI08002.1"/>
    </source>
</evidence>
<comment type="caution">
    <text evidence="2">The sequence shown here is derived from an EMBL/GenBank/DDBJ whole genome shotgun (WGS) entry which is preliminary data.</text>
</comment>
<keyword evidence="3" id="KW-1185">Reference proteome</keyword>
<protein>
    <submittedName>
        <fullName evidence="2">Uncharacterized protein</fullName>
    </submittedName>
</protein>
<name>A0A392P8D4_9FABA</name>
<dbReference type="EMBL" id="LXQA010067415">
    <property type="protein sequence ID" value="MCI08002.1"/>
    <property type="molecule type" value="Genomic_DNA"/>
</dbReference>
<feature type="non-terminal residue" evidence="2">
    <location>
        <position position="62"/>
    </location>
</feature>
<reference evidence="2 3" key="1">
    <citation type="journal article" date="2018" name="Front. Plant Sci.">
        <title>Red Clover (Trifolium pratense) and Zigzag Clover (T. medium) - A Picture of Genomic Similarities and Differences.</title>
        <authorList>
            <person name="Dluhosova J."/>
            <person name="Istvanek J."/>
            <person name="Nedelnik J."/>
            <person name="Repkova J."/>
        </authorList>
    </citation>
    <scope>NUCLEOTIDE SEQUENCE [LARGE SCALE GENOMIC DNA]</scope>
    <source>
        <strain evidence="3">cv. 10/8</strain>
        <tissue evidence="2">Leaf</tissue>
    </source>
</reference>
<proteinExistence type="predicted"/>
<feature type="region of interest" description="Disordered" evidence="1">
    <location>
        <begin position="1"/>
        <end position="40"/>
    </location>
</feature>
<evidence type="ECO:0000256" key="1">
    <source>
        <dbReference type="SAM" id="MobiDB-lite"/>
    </source>
</evidence>